<keyword evidence="1" id="KW-0472">Membrane</keyword>
<organism evidence="2 3">
    <name type="scientific">Bifidobacterium vansinderenii</name>
    <dbReference type="NCBI Taxonomy" id="1984871"/>
    <lineage>
        <taxon>Bacteria</taxon>
        <taxon>Bacillati</taxon>
        <taxon>Actinomycetota</taxon>
        <taxon>Actinomycetes</taxon>
        <taxon>Bifidobacteriales</taxon>
        <taxon>Bifidobacteriaceae</taxon>
        <taxon>Bifidobacterium</taxon>
    </lineage>
</organism>
<feature type="transmembrane region" description="Helical" evidence="1">
    <location>
        <begin position="83"/>
        <end position="105"/>
    </location>
</feature>
<feature type="transmembrane region" description="Helical" evidence="1">
    <location>
        <begin position="53"/>
        <end position="71"/>
    </location>
</feature>
<dbReference type="Pfam" id="PF11222">
    <property type="entry name" value="DUF3017"/>
    <property type="match status" value="1"/>
</dbReference>
<proteinExistence type="predicted"/>
<sequence>MKVKPRKDLNGVRAESHPYVSEAHEGKPPFEWGVAACVLVSAVLAAFGHLLAATLVISAASIVCAAVRLVLRERSPWKIRSVGFDSFFGFALGIGLMASWAAIVLL</sequence>
<dbReference type="EMBL" id="NEWD01000004">
    <property type="protein sequence ID" value="OXN01324.1"/>
    <property type="molecule type" value="Genomic_DNA"/>
</dbReference>
<keyword evidence="1" id="KW-0812">Transmembrane</keyword>
<keyword evidence="3" id="KW-1185">Reference proteome</keyword>
<comment type="caution">
    <text evidence="2">The sequence shown here is derived from an EMBL/GenBank/DDBJ whole genome shotgun (WGS) entry which is preliminary data.</text>
</comment>
<accession>A0A229W0C5</accession>
<evidence type="ECO:0000256" key="1">
    <source>
        <dbReference type="SAM" id="Phobius"/>
    </source>
</evidence>
<name>A0A229W0C5_9BIFI</name>
<evidence type="ECO:0000313" key="3">
    <source>
        <dbReference type="Proteomes" id="UP000215433"/>
    </source>
</evidence>
<evidence type="ECO:0000313" key="2">
    <source>
        <dbReference type="EMBL" id="OXN01324.1"/>
    </source>
</evidence>
<protein>
    <submittedName>
        <fullName evidence="2">Rod shape-determining protein RodA</fullName>
    </submittedName>
</protein>
<gene>
    <name evidence="2" type="ORF">Tam10B_0325</name>
</gene>
<keyword evidence="1" id="KW-1133">Transmembrane helix</keyword>
<dbReference type="AlphaFoldDB" id="A0A229W0C5"/>
<dbReference type="OrthoDB" id="3239627at2"/>
<dbReference type="InterPro" id="IPR021385">
    <property type="entry name" value="DUF3017"/>
</dbReference>
<dbReference type="Proteomes" id="UP000215433">
    <property type="component" value="Unassembled WGS sequence"/>
</dbReference>
<reference evidence="2 3" key="1">
    <citation type="submission" date="2017-05" db="EMBL/GenBank/DDBJ databases">
        <title>Bifidobacterium vansinderenii sp. nov.</title>
        <authorList>
            <person name="Lugli G.A."/>
            <person name="Duranti S."/>
            <person name="Mangifesta M."/>
        </authorList>
    </citation>
    <scope>NUCLEOTIDE SEQUENCE [LARGE SCALE GENOMIC DNA]</scope>
    <source>
        <strain evidence="2 3">Tam10B</strain>
    </source>
</reference>